<evidence type="ECO:0000313" key="3">
    <source>
        <dbReference type="Proteomes" id="UP000182241"/>
    </source>
</evidence>
<sequence>MADDRVQLRSISQGNPRGAGQDDLPALLRRFAETVEALGTIEVEDLVMHDEITEDGSWLSFTLYYSKPRLAAVPND</sequence>
<accession>A0A1H5BUD2</accession>
<evidence type="ECO:0000256" key="1">
    <source>
        <dbReference type="SAM" id="MobiDB-lite"/>
    </source>
</evidence>
<dbReference type="OrthoDB" id="5189551at2"/>
<keyword evidence="3" id="KW-1185">Reference proteome</keyword>
<dbReference type="STRING" id="57704.SAMN04489793_5233"/>
<organism evidence="2 3">
    <name type="scientific">Tsukamurella tyrosinosolvens</name>
    <dbReference type="NCBI Taxonomy" id="57704"/>
    <lineage>
        <taxon>Bacteria</taxon>
        <taxon>Bacillati</taxon>
        <taxon>Actinomycetota</taxon>
        <taxon>Actinomycetes</taxon>
        <taxon>Mycobacteriales</taxon>
        <taxon>Tsukamurellaceae</taxon>
        <taxon>Tsukamurella</taxon>
    </lineage>
</organism>
<dbReference type="EMBL" id="FNSA01000003">
    <property type="protein sequence ID" value="SED57887.1"/>
    <property type="molecule type" value="Genomic_DNA"/>
</dbReference>
<dbReference type="RefSeq" id="WP_068742379.1">
    <property type="nucleotide sequence ID" value="NZ_CBDRGN010000002.1"/>
</dbReference>
<proteinExistence type="predicted"/>
<reference evidence="3" key="1">
    <citation type="submission" date="2016-10" db="EMBL/GenBank/DDBJ databases">
        <authorList>
            <person name="Varghese N."/>
            <person name="Submissions S."/>
        </authorList>
    </citation>
    <scope>NUCLEOTIDE SEQUENCE [LARGE SCALE GENOMIC DNA]</scope>
    <source>
        <strain evidence="3">DSM 44234</strain>
    </source>
</reference>
<name>A0A1H5BUD2_TSUTY</name>
<gene>
    <name evidence="2" type="ORF">SAMN04489793_5233</name>
</gene>
<dbReference type="Proteomes" id="UP000182241">
    <property type="component" value="Unassembled WGS sequence"/>
</dbReference>
<feature type="region of interest" description="Disordered" evidence="1">
    <location>
        <begin position="1"/>
        <end position="22"/>
    </location>
</feature>
<evidence type="ECO:0000313" key="2">
    <source>
        <dbReference type="EMBL" id="SED57887.1"/>
    </source>
</evidence>
<dbReference type="AlphaFoldDB" id="A0A1H5BUD2"/>
<protein>
    <submittedName>
        <fullName evidence="2">Uncharacterized protein</fullName>
    </submittedName>
</protein>